<name>A0ABP0FP03_CLALP</name>
<evidence type="ECO:0000256" key="6">
    <source>
        <dbReference type="ARBA" id="ARBA00022777"/>
    </source>
</evidence>
<comment type="pathway">
    <text evidence="2">Carbohydrate metabolism; hexose metabolism.</text>
</comment>
<comment type="similarity">
    <text evidence="3 12">Belongs to the hexokinase family.</text>
</comment>
<gene>
    <name evidence="15" type="ORF">CVLEPA_LOCUS11581</name>
</gene>
<proteinExistence type="inferred from homology"/>
<dbReference type="Pfam" id="PF03727">
    <property type="entry name" value="Hexokinase_2"/>
    <property type="match status" value="1"/>
</dbReference>
<keyword evidence="16" id="KW-1185">Reference proteome</keyword>
<dbReference type="Pfam" id="PF00349">
    <property type="entry name" value="Hexokinase_1"/>
    <property type="match status" value="1"/>
</dbReference>
<dbReference type="PANTHER" id="PTHR19443">
    <property type="entry name" value="HEXOKINASE"/>
    <property type="match status" value="1"/>
</dbReference>
<comment type="caution">
    <text evidence="15">The sequence shown here is derived from an EMBL/GenBank/DDBJ whole genome shotgun (WGS) entry which is preliminary data.</text>
</comment>
<reference evidence="15 16" key="1">
    <citation type="submission" date="2024-02" db="EMBL/GenBank/DDBJ databases">
        <authorList>
            <person name="Daric V."/>
            <person name="Darras S."/>
        </authorList>
    </citation>
    <scope>NUCLEOTIDE SEQUENCE [LARGE SCALE GENOMIC DNA]</scope>
</reference>
<dbReference type="Proteomes" id="UP001642483">
    <property type="component" value="Unassembled WGS sequence"/>
</dbReference>
<evidence type="ECO:0000313" key="16">
    <source>
        <dbReference type="Proteomes" id="UP001642483"/>
    </source>
</evidence>
<evidence type="ECO:0000256" key="1">
    <source>
        <dbReference type="ARBA" id="ARBA00004888"/>
    </source>
</evidence>
<dbReference type="PROSITE" id="PS51748">
    <property type="entry name" value="HEXOKINASE_2"/>
    <property type="match status" value="1"/>
</dbReference>
<evidence type="ECO:0000256" key="7">
    <source>
        <dbReference type="ARBA" id="ARBA00022840"/>
    </source>
</evidence>
<evidence type="ECO:0000256" key="2">
    <source>
        <dbReference type="ARBA" id="ARBA00005028"/>
    </source>
</evidence>
<evidence type="ECO:0000256" key="12">
    <source>
        <dbReference type="RuleBase" id="RU362007"/>
    </source>
</evidence>
<evidence type="ECO:0000256" key="10">
    <source>
        <dbReference type="ARBA" id="ARBA00047905"/>
    </source>
</evidence>
<dbReference type="EC" id="2.7.1.-" evidence="12"/>
<evidence type="ECO:0000259" key="13">
    <source>
        <dbReference type="Pfam" id="PF00349"/>
    </source>
</evidence>
<evidence type="ECO:0000256" key="11">
    <source>
        <dbReference type="ARBA" id="ARBA00048160"/>
    </source>
</evidence>
<sequence>MAPNNEGQAEGSTTLFKSIKQQLHLDNEQLKQVMGTMQSEMVEGLCRSDSTSSLGMLPSYVSSVPCGDERGCYLALDLGGTNFRVLLIKILDETNDSKKCRVEMANQIFSLPESIIQGDSEGFFGYIAECIAMFCEEHGLMDSYLPVGFTFSFPLEQRGLNQGVLLTWTKGFDVSGVKGQDVVQLLTAAINKRGDMNCEVVAIVNDTVGTMMSCALTEPHCKIGLIVGTGCNACYMEKLSNVHMVDGEHGDMCINMELGGFGDNGVLDEIRTEFDKAVDSDSLNPDCHLFEKMISGMYLGELVRLILCKLTKEGAIFNGEGSKKLFTPGMFKTAYVSEIEYKSVDDKLHGNILIRNILQELGLTPDDADCEAVHNVCHLVSKRAAHLCAAGVAAVALKVKENHDTESMKVTVGVDGTVYRKHPTFSKLMSQKVEELCDGTGVSIDFVLSHDGSGKGAALVAAAMSEKVC</sequence>
<comment type="catalytic activity">
    <reaction evidence="10">
        <text>D-fructose + ATP = D-fructose 6-phosphate + ADP + H(+)</text>
        <dbReference type="Rhea" id="RHEA:16125"/>
        <dbReference type="ChEBI" id="CHEBI:15378"/>
        <dbReference type="ChEBI" id="CHEBI:30616"/>
        <dbReference type="ChEBI" id="CHEBI:37721"/>
        <dbReference type="ChEBI" id="CHEBI:61527"/>
        <dbReference type="ChEBI" id="CHEBI:456216"/>
        <dbReference type="EC" id="2.7.1.1"/>
    </reaction>
    <physiologicalReaction direction="left-to-right" evidence="10">
        <dbReference type="Rhea" id="RHEA:16126"/>
    </physiologicalReaction>
</comment>
<evidence type="ECO:0000256" key="9">
    <source>
        <dbReference type="ARBA" id="ARBA00044613"/>
    </source>
</evidence>
<dbReference type="InterPro" id="IPR001312">
    <property type="entry name" value="Hexokinase"/>
</dbReference>
<dbReference type="CDD" id="cd24019">
    <property type="entry name" value="ASKHA_NBD_HK_meta"/>
    <property type="match status" value="1"/>
</dbReference>
<comment type="catalytic activity">
    <reaction evidence="9">
        <text>a D-hexose + ATP = a D-hexose 6-phosphate + ADP + H(+)</text>
        <dbReference type="Rhea" id="RHEA:22740"/>
        <dbReference type="ChEBI" id="CHEBI:4194"/>
        <dbReference type="ChEBI" id="CHEBI:15378"/>
        <dbReference type="ChEBI" id="CHEBI:30616"/>
        <dbReference type="ChEBI" id="CHEBI:229467"/>
        <dbReference type="ChEBI" id="CHEBI:456216"/>
        <dbReference type="EC" id="2.7.1.1"/>
    </reaction>
    <physiologicalReaction direction="left-to-right" evidence="9">
        <dbReference type="Rhea" id="RHEA:22741"/>
    </physiologicalReaction>
</comment>
<comment type="pathway">
    <text evidence="1">Carbohydrate degradation; glycolysis; D-glyceraldehyde 3-phosphate and glycerone phosphate from D-glucose: step 1/4.</text>
</comment>
<evidence type="ECO:0000256" key="8">
    <source>
        <dbReference type="ARBA" id="ARBA00023152"/>
    </source>
</evidence>
<protein>
    <recommendedName>
        <fullName evidence="12">Phosphotransferase</fullName>
        <ecNumber evidence="12">2.7.1.-</ecNumber>
    </recommendedName>
</protein>
<dbReference type="InterPro" id="IPR022672">
    <property type="entry name" value="Hexokinase_N"/>
</dbReference>
<dbReference type="InterPro" id="IPR019807">
    <property type="entry name" value="Hexokinase_BS"/>
</dbReference>
<keyword evidence="6 12" id="KW-0418">Kinase</keyword>
<dbReference type="Gene3D" id="3.30.420.40">
    <property type="match status" value="1"/>
</dbReference>
<keyword evidence="8 12" id="KW-0324">Glycolysis</keyword>
<dbReference type="EMBL" id="CAWYQH010000079">
    <property type="protein sequence ID" value="CAK8681374.1"/>
    <property type="molecule type" value="Genomic_DNA"/>
</dbReference>
<feature type="domain" description="Hexokinase N-terminal" evidence="13">
    <location>
        <begin position="17"/>
        <end position="215"/>
    </location>
</feature>
<dbReference type="PRINTS" id="PR00475">
    <property type="entry name" value="HEXOKINASE"/>
</dbReference>
<dbReference type="PANTHER" id="PTHR19443:SF16">
    <property type="entry name" value="HEXOKINASE TYPE 1-RELATED"/>
    <property type="match status" value="1"/>
</dbReference>
<evidence type="ECO:0000256" key="4">
    <source>
        <dbReference type="ARBA" id="ARBA00022679"/>
    </source>
</evidence>
<keyword evidence="4 12" id="KW-0808">Transferase</keyword>
<dbReference type="Gene3D" id="3.40.367.20">
    <property type="match status" value="1"/>
</dbReference>
<evidence type="ECO:0000313" key="15">
    <source>
        <dbReference type="EMBL" id="CAK8681374.1"/>
    </source>
</evidence>
<dbReference type="InterPro" id="IPR043129">
    <property type="entry name" value="ATPase_NBD"/>
</dbReference>
<comment type="catalytic activity">
    <reaction evidence="11">
        <text>D-glucose + ATP = D-glucose 6-phosphate + ADP + H(+)</text>
        <dbReference type="Rhea" id="RHEA:17825"/>
        <dbReference type="ChEBI" id="CHEBI:4167"/>
        <dbReference type="ChEBI" id="CHEBI:15378"/>
        <dbReference type="ChEBI" id="CHEBI:30616"/>
        <dbReference type="ChEBI" id="CHEBI:61548"/>
        <dbReference type="ChEBI" id="CHEBI:456216"/>
        <dbReference type="EC" id="2.7.1.1"/>
    </reaction>
    <physiologicalReaction direction="left-to-right" evidence="11">
        <dbReference type="Rhea" id="RHEA:17826"/>
    </physiologicalReaction>
</comment>
<dbReference type="InterPro" id="IPR022673">
    <property type="entry name" value="Hexokinase_C"/>
</dbReference>
<dbReference type="SUPFAM" id="SSF53067">
    <property type="entry name" value="Actin-like ATPase domain"/>
    <property type="match status" value="2"/>
</dbReference>
<evidence type="ECO:0000259" key="14">
    <source>
        <dbReference type="Pfam" id="PF03727"/>
    </source>
</evidence>
<evidence type="ECO:0000256" key="5">
    <source>
        <dbReference type="ARBA" id="ARBA00022741"/>
    </source>
</evidence>
<accession>A0ABP0FP03</accession>
<keyword evidence="5 12" id="KW-0547">Nucleotide-binding</keyword>
<organism evidence="15 16">
    <name type="scientific">Clavelina lepadiformis</name>
    <name type="common">Light-bulb sea squirt</name>
    <name type="synonym">Ascidia lepadiformis</name>
    <dbReference type="NCBI Taxonomy" id="159417"/>
    <lineage>
        <taxon>Eukaryota</taxon>
        <taxon>Metazoa</taxon>
        <taxon>Chordata</taxon>
        <taxon>Tunicata</taxon>
        <taxon>Ascidiacea</taxon>
        <taxon>Aplousobranchia</taxon>
        <taxon>Clavelinidae</taxon>
        <taxon>Clavelina</taxon>
    </lineage>
</organism>
<dbReference type="PROSITE" id="PS00378">
    <property type="entry name" value="HEXOKINASE_1"/>
    <property type="match status" value="1"/>
</dbReference>
<feature type="domain" description="Hexokinase C-terminal" evidence="14">
    <location>
        <begin position="222"/>
        <end position="462"/>
    </location>
</feature>
<evidence type="ECO:0000256" key="3">
    <source>
        <dbReference type="ARBA" id="ARBA00009225"/>
    </source>
</evidence>
<keyword evidence="7 12" id="KW-0067">ATP-binding</keyword>